<evidence type="ECO:0000313" key="13">
    <source>
        <dbReference type="Proteomes" id="UP000012960"/>
    </source>
</evidence>
<reference evidence="12" key="2">
    <citation type="submission" date="2021-05" db="UniProtKB">
        <authorList>
            <consortium name="EnsemblPlants"/>
        </authorList>
    </citation>
    <scope>IDENTIFICATION</scope>
    <source>
        <strain evidence="12">subsp. malaccensis</strain>
    </source>
</reference>
<dbReference type="PANTHER" id="PTHR13690:SF103">
    <property type="entry name" value="BZIP TRANSCRIPTION FACTOR 18"/>
    <property type="match status" value="1"/>
</dbReference>
<dbReference type="OrthoDB" id="1435597at2759"/>
<dbReference type="AlphaFoldDB" id="A0A804I4Z1"/>
<reference evidence="11" key="1">
    <citation type="submission" date="2021-03" db="EMBL/GenBank/DDBJ databases">
        <authorList>
            <consortium name="Genoscope - CEA"/>
            <person name="William W."/>
        </authorList>
    </citation>
    <scope>NUCLEOTIDE SEQUENCE</scope>
    <source>
        <strain evidence="11">Doubled-haploid Pahang</strain>
    </source>
</reference>
<evidence type="ECO:0000256" key="4">
    <source>
        <dbReference type="ARBA" id="ARBA00023125"/>
    </source>
</evidence>
<feature type="domain" description="BZIP" evidence="10">
    <location>
        <begin position="197"/>
        <end position="260"/>
    </location>
</feature>
<evidence type="ECO:0000313" key="11">
    <source>
        <dbReference type="EMBL" id="CAG1862643.1"/>
    </source>
</evidence>
<keyword evidence="5" id="KW-0804">Transcription</keyword>
<organism evidence="12 13">
    <name type="scientific">Musa acuminata subsp. malaccensis</name>
    <name type="common">Wild banana</name>
    <name type="synonym">Musa malaccensis</name>
    <dbReference type="NCBI Taxonomy" id="214687"/>
    <lineage>
        <taxon>Eukaryota</taxon>
        <taxon>Viridiplantae</taxon>
        <taxon>Streptophyta</taxon>
        <taxon>Embryophyta</taxon>
        <taxon>Tracheophyta</taxon>
        <taxon>Spermatophyta</taxon>
        <taxon>Magnoliopsida</taxon>
        <taxon>Liliopsida</taxon>
        <taxon>Zingiberales</taxon>
        <taxon>Musaceae</taxon>
        <taxon>Musa</taxon>
    </lineage>
</organism>
<dbReference type="InterPro" id="IPR044759">
    <property type="entry name" value="bZIP_RF2"/>
</dbReference>
<feature type="compositionally biased region" description="Low complexity" evidence="9">
    <location>
        <begin position="157"/>
        <end position="166"/>
    </location>
</feature>
<comment type="similarity">
    <text evidence="2">Belongs to the bZIP family.</text>
</comment>
<dbReference type="OMA" id="DINKGSH"/>
<dbReference type="Gene3D" id="1.20.5.170">
    <property type="match status" value="1"/>
</dbReference>
<evidence type="ECO:0000256" key="3">
    <source>
        <dbReference type="ARBA" id="ARBA00023015"/>
    </source>
</evidence>
<dbReference type="EnsemblPlants" id="Ma02_t20610.1">
    <property type="protein sequence ID" value="Ma02_p20610.1"/>
    <property type="gene ID" value="Ma02_g20610"/>
</dbReference>
<keyword evidence="13" id="KW-1185">Reference proteome</keyword>
<dbReference type="GO" id="GO:0005634">
    <property type="term" value="C:nucleus"/>
    <property type="evidence" value="ECO:0000318"/>
    <property type="project" value="GO_Central"/>
</dbReference>
<evidence type="ECO:0000256" key="5">
    <source>
        <dbReference type="ARBA" id="ARBA00023163"/>
    </source>
</evidence>
<proteinExistence type="inferred from homology"/>
<dbReference type="SMART" id="SM00338">
    <property type="entry name" value="BRLZ"/>
    <property type="match status" value="1"/>
</dbReference>
<protein>
    <submittedName>
        <fullName evidence="11">(wild Malaysian banana) hypothetical protein</fullName>
    </submittedName>
</protein>
<evidence type="ECO:0000256" key="6">
    <source>
        <dbReference type="ARBA" id="ARBA00023242"/>
    </source>
</evidence>
<evidence type="ECO:0000256" key="1">
    <source>
        <dbReference type="ARBA" id="ARBA00004123"/>
    </source>
</evidence>
<dbReference type="Proteomes" id="UP000012960">
    <property type="component" value="Unplaced"/>
</dbReference>
<dbReference type="FunFam" id="1.20.5.170:FF:000009">
    <property type="entry name" value="probable transcription factor PosF21"/>
    <property type="match status" value="1"/>
</dbReference>
<name>A0A804I4Z1_MUSAM</name>
<keyword evidence="3" id="KW-0805">Transcription regulation</keyword>
<dbReference type="KEGG" id="mus:103974622"/>
<dbReference type="InParanoid" id="A0A804I4Z1"/>
<dbReference type="Pfam" id="PF00170">
    <property type="entry name" value="bZIP_1"/>
    <property type="match status" value="1"/>
</dbReference>
<feature type="coiled-coil region" evidence="8">
    <location>
        <begin position="215"/>
        <end position="294"/>
    </location>
</feature>
<dbReference type="GO" id="GO:0003700">
    <property type="term" value="F:DNA-binding transcription factor activity"/>
    <property type="evidence" value="ECO:0000318"/>
    <property type="project" value="GO_Central"/>
</dbReference>
<evidence type="ECO:0000313" key="12">
    <source>
        <dbReference type="EnsemblPlants" id="Ma02_p20610.1"/>
    </source>
</evidence>
<accession>A0A804I4Z1</accession>
<evidence type="ECO:0000259" key="10">
    <source>
        <dbReference type="PROSITE" id="PS50217"/>
    </source>
</evidence>
<dbReference type="PROSITE" id="PS50217">
    <property type="entry name" value="BZIP"/>
    <property type="match status" value="1"/>
</dbReference>
<dbReference type="PANTHER" id="PTHR13690">
    <property type="entry name" value="TRANSCRIPTION FACTOR POSF21-RELATED"/>
    <property type="match status" value="1"/>
</dbReference>
<dbReference type="CDD" id="cd14703">
    <property type="entry name" value="bZIP_plant_RF2"/>
    <property type="match status" value="1"/>
</dbReference>
<evidence type="ECO:0000256" key="9">
    <source>
        <dbReference type="SAM" id="MobiDB-lite"/>
    </source>
</evidence>
<dbReference type="SUPFAM" id="SSF57959">
    <property type="entry name" value="Leucine zipper domain"/>
    <property type="match status" value="1"/>
</dbReference>
<feature type="compositionally biased region" description="Basic and acidic residues" evidence="9">
    <location>
        <begin position="59"/>
        <end position="72"/>
    </location>
</feature>
<dbReference type="GO" id="GO:0003677">
    <property type="term" value="F:DNA binding"/>
    <property type="evidence" value="ECO:0007669"/>
    <property type="project" value="UniProtKB-KW"/>
</dbReference>
<comment type="subcellular location">
    <subcellularLocation>
        <location evidence="1">Nucleus</location>
    </subcellularLocation>
</comment>
<keyword evidence="6" id="KW-0539">Nucleus</keyword>
<keyword evidence="8" id="KW-0175">Coiled coil</keyword>
<keyword evidence="4" id="KW-0238">DNA-binding</keyword>
<evidence type="ECO:0000256" key="8">
    <source>
        <dbReference type="SAM" id="Coils"/>
    </source>
</evidence>
<dbReference type="FunCoup" id="A0A804I4Z1">
    <property type="interactions" value="490"/>
</dbReference>
<dbReference type="InterPro" id="IPR004827">
    <property type="entry name" value="bZIP"/>
</dbReference>
<evidence type="ECO:0000256" key="7">
    <source>
        <dbReference type="ARBA" id="ARBA00054342"/>
    </source>
</evidence>
<gene>
    <name evidence="11" type="ORF">GSMUA_75370.1</name>
</gene>
<dbReference type="InterPro" id="IPR046347">
    <property type="entry name" value="bZIP_sf"/>
</dbReference>
<dbReference type="Gramene" id="Ma02_t20610.1">
    <property type="protein sequence ID" value="Ma02_p20610.1"/>
    <property type="gene ID" value="Ma02_g20610"/>
</dbReference>
<feature type="compositionally biased region" description="Low complexity" evidence="9">
    <location>
        <begin position="16"/>
        <end position="36"/>
    </location>
</feature>
<feature type="region of interest" description="Disordered" evidence="9">
    <location>
        <begin position="115"/>
        <end position="168"/>
    </location>
</feature>
<feature type="region of interest" description="Disordered" evidence="9">
    <location>
        <begin position="1"/>
        <end position="82"/>
    </location>
</feature>
<dbReference type="EMBL" id="HG996467">
    <property type="protein sequence ID" value="CAG1862643.1"/>
    <property type="molecule type" value="Genomic_DNA"/>
</dbReference>
<sequence>MQARVPDPTPSPNPDPNRVLPPNAAPLAAAAAGARPSMLPGVNPAPCALPRGSHHRRARSELAFRVPDDLDVRGGGGGGDPMAAAGSVDEIGSEDDLFCTFMDIEKIGCKLEASASGSEGGDCADPAAESSGCGEERKIGDASGAAASKPKHRHSSSVDGSSMTSSATMKREGVFGEVMEAKKAMTPGQLAELAVIDPKRAKRILANRQSAARSKERKARYISELERKVQTLQTEATTLSAQLTLYQRDTTGLSAENAELKLRLQAMEQQAQLRDALNEALKQEVQRLKLATGEISKPDETYDVGLQNMHYSPSFFTLPQQPAVHHQAIQLQHQFQQPQSGISAHQMLIHPNNLPDVFQQDPLGRLQGLDINKGSHVVKSESSSVSVSESSSNF</sequence>
<comment type="function">
    <text evidence="7">Transcription factor probably involved in vascular development and shoot tissue organization. Binds to the DNA sequence 5'-CCGAGTGTGCCCCTGG-3' present in the promoter region Box II of the phloem-specific rice tungro bacilliform virus (RTBV) promoter. May regulate tissue-specific expression of the RTBV promoter and virus replication.</text>
</comment>
<evidence type="ECO:0000256" key="2">
    <source>
        <dbReference type="ARBA" id="ARBA00007163"/>
    </source>
</evidence>